<dbReference type="InterPro" id="IPR003694">
    <property type="entry name" value="NAD_synthase"/>
</dbReference>
<keyword evidence="4 7" id="KW-0547">Nucleotide-binding</keyword>
<dbReference type="CDD" id="cd07570">
    <property type="entry name" value="GAT_Gln-NAD-synth"/>
    <property type="match status" value="1"/>
</dbReference>
<dbReference type="Pfam" id="PF02540">
    <property type="entry name" value="NAD_synthase"/>
    <property type="match status" value="1"/>
</dbReference>
<dbReference type="SUPFAM" id="SSF52402">
    <property type="entry name" value="Adenine nucleotide alpha hydrolases-like"/>
    <property type="match status" value="1"/>
</dbReference>
<comment type="similarity">
    <text evidence="2 7 8">In the C-terminal section; belongs to the NAD synthetase family.</text>
</comment>
<gene>
    <name evidence="7" type="primary">nadE</name>
    <name evidence="11" type="ORF">PGH07_05505</name>
</gene>
<comment type="catalytic activity">
    <reaction evidence="7 8">
        <text>deamido-NAD(+) + L-glutamine + ATP + H2O = L-glutamate + AMP + diphosphate + NAD(+) + H(+)</text>
        <dbReference type="Rhea" id="RHEA:24384"/>
        <dbReference type="ChEBI" id="CHEBI:15377"/>
        <dbReference type="ChEBI" id="CHEBI:15378"/>
        <dbReference type="ChEBI" id="CHEBI:29985"/>
        <dbReference type="ChEBI" id="CHEBI:30616"/>
        <dbReference type="ChEBI" id="CHEBI:33019"/>
        <dbReference type="ChEBI" id="CHEBI:57540"/>
        <dbReference type="ChEBI" id="CHEBI:58359"/>
        <dbReference type="ChEBI" id="CHEBI:58437"/>
        <dbReference type="ChEBI" id="CHEBI:456215"/>
        <dbReference type="EC" id="6.3.5.1"/>
    </reaction>
</comment>
<dbReference type="GO" id="GO:0008795">
    <property type="term" value="F:NAD+ synthase activity"/>
    <property type="evidence" value="ECO:0007669"/>
    <property type="project" value="UniProtKB-EC"/>
</dbReference>
<dbReference type="SUPFAM" id="SSF56317">
    <property type="entry name" value="Carbon-nitrogen hydrolase"/>
    <property type="match status" value="1"/>
</dbReference>
<dbReference type="InterPro" id="IPR036526">
    <property type="entry name" value="C-N_Hydrolase_sf"/>
</dbReference>
<feature type="binding site" evidence="7">
    <location>
        <position position="201"/>
    </location>
    <ligand>
        <name>L-glutamine</name>
        <dbReference type="ChEBI" id="CHEBI:58359"/>
    </ligand>
</feature>
<feature type="active site" description="Nucleophile; for glutaminase activity" evidence="7">
    <location>
        <position position="168"/>
    </location>
</feature>
<dbReference type="NCBIfam" id="NF002730">
    <property type="entry name" value="PRK02628.1"/>
    <property type="match status" value="1"/>
</dbReference>
<dbReference type="NCBIfam" id="TIGR00552">
    <property type="entry name" value="nadE"/>
    <property type="match status" value="1"/>
</dbReference>
<feature type="binding site" evidence="7">
    <location>
        <begin position="470"/>
        <end position="473"/>
    </location>
    <ligand>
        <name>deamido-NAD(+)</name>
        <dbReference type="ChEBI" id="CHEBI:58437"/>
        <note>ligand shared between two neighboring subunits</note>
    </ligand>
</feature>
<dbReference type="InterPro" id="IPR041856">
    <property type="entry name" value="NAD+_synth_C"/>
</dbReference>
<evidence type="ECO:0000256" key="7">
    <source>
        <dbReference type="HAMAP-Rule" id="MF_02090"/>
    </source>
</evidence>
<evidence type="ECO:0000313" key="12">
    <source>
        <dbReference type="Proteomes" id="UP001169069"/>
    </source>
</evidence>
<evidence type="ECO:0000256" key="4">
    <source>
        <dbReference type="ARBA" id="ARBA00022741"/>
    </source>
</evidence>
<dbReference type="Gene3D" id="3.60.110.10">
    <property type="entry name" value="Carbon-nitrogen hydrolase"/>
    <property type="match status" value="1"/>
</dbReference>
<feature type="domain" description="CN hydrolase" evidence="10">
    <location>
        <begin position="5"/>
        <end position="268"/>
    </location>
</feature>
<feature type="active site" description="Proton acceptor; for glutaminase activity" evidence="7">
    <location>
        <position position="45"/>
    </location>
</feature>
<comment type="function">
    <text evidence="7">Catalyzes the ATP-dependent amidation of deamido-NAD to form NAD. Uses L-glutamine as a nitrogen source.</text>
</comment>
<dbReference type="InterPro" id="IPR014729">
    <property type="entry name" value="Rossmann-like_a/b/a_fold"/>
</dbReference>
<name>A0ABT7QXQ9_9BACT</name>
<dbReference type="HAMAP" id="MF_02090">
    <property type="entry name" value="NadE_glutamine_dep"/>
    <property type="match status" value="1"/>
</dbReference>
<feature type="binding site" evidence="7">
    <location>
        <begin position="350"/>
        <end position="357"/>
    </location>
    <ligand>
        <name>ATP</name>
        <dbReference type="ChEBI" id="CHEBI:30616"/>
    </ligand>
</feature>
<evidence type="ECO:0000256" key="6">
    <source>
        <dbReference type="ARBA" id="ARBA00023027"/>
    </source>
</evidence>
<evidence type="ECO:0000256" key="8">
    <source>
        <dbReference type="PIRNR" id="PIRNR006630"/>
    </source>
</evidence>
<dbReference type="PANTHER" id="PTHR23090">
    <property type="entry name" value="NH 3 /GLUTAMINE-DEPENDENT NAD + SYNTHETASE"/>
    <property type="match status" value="1"/>
</dbReference>
<evidence type="ECO:0000256" key="1">
    <source>
        <dbReference type="ARBA" id="ARBA00005188"/>
    </source>
</evidence>
<keyword evidence="5 7" id="KW-0067">ATP-binding</keyword>
<dbReference type="Gene3D" id="3.40.50.620">
    <property type="entry name" value="HUPs"/>
    <property type="match status" value="1"/>
</dbReference>
<organism evidence="11 12">
    <name type="scientific">Sulfurovum zhangzhouensis</name>
    <dbReference type="NCBI Taxonomy" id="3019067"/>
    <lineage>
        <taxon>Bacteria</taxon>
        <taxon>Pseudomonadati</taxon>
        <taxon>Campylobacterota</taxon>
        <taxon>Epsilonproteobacteria</taxon>
        <taxon>Campylobacterales</taxon>
        <taxon>Sulfurovaceae</taxon>
        <taxon>Sulfurovum</taxon>
    </lineage>
</organism>
<dbReference type="PANTHER" id="PTHR23090:SF9">
    <property type="entry name" value="GLUTAMINE-DEPENDENT NAD(+) SYNTHETASE"/>
    <property type="match status" value="1"/>
</dbReference>
<keyword evidence="12" id="KW-1185">Reference proteome</keyword>
<feature type="binding site" evidence="7">
    <location>
        <position position="436"/>
    </location>
    <ligand>
        <name>deamido-NAD(+)</name>
        <dbReference type="ChEBI" id="CHEBI:58437"/>
        <note>ligand shared between two neighboring subunits</note>
    </ligand>
</feature>
<dbReference type="EMBL" id="JAQIBD010000002">
    <property type="protein sequence ID" value="MDM5271622.1"/>
    <property type="molecule type" value="Genomic_DNA"/>
</dbReference>
<comment type="caution">
    <text evidence="11">The sequence shown here is derived from an EMBL/GenBank/DDBJ whole genome shotgun (WGS) entry which is preliminary data.</text>
</comment>
<feature type="binding site" evidence="7">
    <location>
        <position position="594"/>
    </location>
    <ligand>
        <name>deamido-NAD(+)</name>
        <dbReference type="ChEBI" id="CHEBI:58437"/>
        <note>ligand shared between two neighboring subunits</note>
    </ligand>
</feature>
<dbReference type="InterPro" id="IPR014445">
    <property type="entry name" value="Gln-dep_NAD_synthase"/>
</dbReference>
<evidence type="ECO:0000256" key="2">
    <source>
        <dbReference type="ARBA" id="ARBA00007145"/>
    </source>
</evidence>
<dbReference type="PROSITE" id="PS50263">
    <property type="entry name" value="CN_HYDROLASE"/>
    <property type="match status" value="1"/>
</dbReference>
<comment type="similarity">
    <text evidence="9">Belongs to the NAD synthetase family.</text>
</comment>
<dbReference type="Proteomes" id="UP001169069">
    <property type="component" value="Unassembled WGS sequence"/>
</dbReference>
<feature type="active site" description="For glutaminase activity" evidence="7">
    <location>
        <position position="114"/>
    </location>
</feature>
<dbReference type="RefSeq" id="WP_289413242.1">
    <property type="nucleotide sequence ID" value="NZ_JAQIBD010000002.1"/>
</dbReference>
<sequence>MFGYYRVASAVNQTTVANPAKNAKEVISLIKEAHQKEVSVIVFPELTLTGYTASDLLLNQTLLQAQEDALNKILKNIKEINTIVILGYAHIEADRLYNCAIVLQNGNILGLVPKTYLPNKKEFYEKRQFVSGKGIVRTTTSLKGDEVPFGVDLLFNDGKDMTFGVEICEDLWAVTPPSNHMASNGANLIFNLSASNELIGKHEYREELVRTQSARCMAAYVYSSAGVGESTTDTVYGGHAIISEYGTTLKENERFRMDSHFITADVDLERLRWLRLNETSFSDGRRKPVSTIKVSPTPAISAVEREINPMPFVPSQYADKQARCDEIVQIQAHGLIKRMTHAHIQKAVIGISGGLDSTLALLSTHRAFDIMGWDHKDIVAITMPGFGTTTRTKSNAEKLCERLGVTLKTVEITNLSLNEFEAIEHDPSEHTVTYENVQARARTSILMNTANKIGGLVIGTGDLSEVALGWSTYNGDHMSMYALNSSIPKTLVQYVIEYFKSEEKIAAIIDDILATPISPELLPHKEDEIVQHTESIVGPYELHDFFLYHFIKYGAKPEKILYLAKKAFDIKYDEEHIKEWLTLFLKRFFTQQFKRSCIPDGPKVGTISLSPRADWRMPSDADFETWIKALDN</sequence>
<dbReference type="CDD" id="cd00553">
    <property type="entry name" value="NAD_synthase"/>
    <property type="match status" value="1"/>
</dbReference>
<dbReference type="Gene3D" id="1.10.10.1140">
    <property type="entry name" value="Glutamine-dependent NAD+ synthetase, C-terminal domain"/>
    <property type="match status" value="1"/>
</dbReference>
<reference evidence="11" key="1">
    <citation type="submission" date="2023-01" db="EMBL/GenBank/DDBJ databases">
        <title>Sulfurovum sp. zt1-1 genome assembly.</title>
        <authorList>
            <person name="Wang J."/>
        </authorList>
    </citation>
    <scope>NUCLEOTIDE SEQUENCE</scope>
    <source>
        <strain evidence="11">Zt1-1</strain>
    </source>
</reference>
<evidence type="ECO:0000256" key="5">
    <source>
        <dbReference type="ARBA" id="ARBA00022840"/>
    </source>
</evidence>
<feature type="binding site" evidence="7">
    <location>
        <position position="195"/>
    </location>
    <ligand>
        <name>L-glutamine</name>
        <dbReference type="ChEBI" id="CHEBI:58359"/>
    </ligand>
</feature>
<comment type="caution">
    <text evidence="7">Lacks conserved residue(s) required for the propagation of feature annotation.</text>
</comment>
<dbReference type="Pfam" id="PF00795">
    <property type="entry name" value="CN_hydrolase"/>
    <property type="match status" value="1"/>
</dbReference>
<dbReference type="InterPro" id="IPR003010">
    <property type="entry name" value="C-N_Hydrolase"/>
</dbReference>
<evidence type="ECO:0000256" key="9">
    <source>
        <dbReference type="RuleBase" id="RU003811"/>
    </source>
</evidence>
<evidence type="ECO:0000313" key="11">
    <source>
        <dbReference type="EMBL" id="MDM5271622.1"/>
    </source>
</evidence>
<feature type="binding site" evidence="7">
    <location>
        <position position="460"/>
    </location>
    <ligand>
        <name>ATP</name>
        <dbReference type="ChEBI" id="CHEBI:30616"/>
    </ligand>
</feature>
<dbReference type="PIRSF" id="PIRSF006630">
    <property type="entry name" value="NADS_GAT"/>
    <property type="match status" value="1"/>
</dbReference>
<keyword evidence="3 7" id="KW-0436">Ligase</keyword>
<protein>
    <recommendedName>
        <fullName evidence="7 8">Glutamine-dependent NAD(+) synthetase</fullName>
        <ecNumber evidence="7 8">6.3.5.1</ecNumber>
    </recommendedName>
    <alternativeName>
        <fullName evidence="7 8">NAD(+) synthase [glutamine-hydrolyzing]</fullName>
    </alternativeName>
</protein>
<dbReference type="EC" id="6.3.5.1" evidence="7 8"/>
<dbReference type="InterPro" id="IPR022310">
    <property type="entry name" value="NAD/GMP_synthase"/>
</dbReference>
<keyword evidence="6 7" id="KW-0520">NAD</keyword>
<evidence type="ECO:0000259" key="10">
    <source>
        <dbReference type="PROSITE" id="PS50263"/>
    </source>
</evidence>
<accession>A0ABT7QXQ9</accession>
<feature type="binding site" evidence="7">
    <location>
        <position position="465"/>
    </location>
    <ligand>
        <name>deamido-NAD(+)</name>
        <dbReference type="ChEBI" id="CHEBI:58437"/>
        <note>ligand shared between two neighboring subunits</note>
    </ligand>
</feature>
<evidence type="ECO:0000256" key="3">
    <source>
        <dbReference type="ARBA" id="ARBA00022598"/>
    </source>
</evidence>
<proteinExistence type="inferred from homology"/>
<comment type="pathway">
    <text evidence="1 7 8">Cofactor biosynthesis; NAD(+) biosynthesis; NAD(+) from deamido-NAD(+) (L-Gln route): step 1/1.</text>
</comment>